<keyword evidence="4" id="KW-0274">FAD</keyword>
<evidence type="ECO:0000259" key="7">
    <source>
        <dbReference type="Pfam" id="PF02852"/>
    </source>
</evidence>
<keyword evidence="3" id="KW-0285">Flavoprotein</keyword>
<dbReference type="SUPFAM" id="SSF51905">
    <property type="entry name" value="FAD/NAD(P)-binding domain"/>
    <property type="match status" value="1"/>
</dbReference>
<dbReference type="PANTHER" id="PTHR43429">
    <property type="entry name" value="PYRIDINE NUCLEOTIDE-DISULFIDE OXIDOREDUCTASE DOMAIN-CONTAINING"/>
    <property type="match status" value="1"/>
</dbReference>
<dbReference type="InterPro" id="IPR004099">
    <property type="entry name" value="Pyr_nucl-diS_OxRdtase_dimer"/>
</dbReference>
<dbReference type="Proteomes" id="UP000264445">
    <property type="component" value="Unassembled WGS sequence"/>
</dbReference>
<evidence type="ECO:0000256" key="2">
    <source>
        <dbReference type="ARBA" id="ARBA00009130"/>
    </source>
</evidence>
<dbReference type="InterPro" id="IPR036188">
    <property type="entry name" value="FAD/NAD-bd_sf"/>
</dbReference>
<protein>
    <submittedName>
        <fullName evidence="9">CoA-disulfide reductase</fullName>
    </submittedName>
</protein>
<dbReference type="RefSeq" id="WP_278428810.1">
    <property type="nucleotide sequence ID" value="NZ_DOLB01000059.1"/>
</dbReference>
<dbReference type="GO" id="GO:0016491">
    <property type="term" value="F:oxidoreductase activity"/>
    <property type="evidence" value="ECO:0007669"/>
    <property type="project" value="UniProtKB-KW"/>
</dbReference>
<evidence type="ECO:0000256" key="5">
    <source>
        <dbReference type="ARBA" id="ARBA00023002"/>
    </source>
</evidence>
<dbReference type="Pfam" id="PF07992">
    <property type="entry name" value="Pyr_redox_2"/>
    <property type="match status" value="1"/>
</dbReference>
<name>A0A117KW58_9THEO</name>
<evidence type="ECO:0000256" key="1">
    <source>
        <dbReference type="ARBA" id="ARBA00001974"/>
    </source>
</evidence>
<keyword evidence="6" id="KW-0676">Redox-active center</keyword>
<feature type="domain" description="Pyridine nucleotide-disulphide oxidoreductase dimerisation" evidence="7">
    <location>
        <begin position="331"/>
        <end position="436"/>
    </location>
</feature>
<evidence type="ECO:0000256" key="6">
    <source>
        <dbReference type="ARBA" id="ARBA00023284"/>
    </source>
</evidence>
<keyword evidence="5" id="KW-0560">Oxidoreductase</keyword>
<comment type="similarity">
    <text evidence="2">Belongs to the class-III pyridine nucleotide-disulfide oxidoreductase family.</text>
</comment>
<dbReference type="Gene3D" id="3.50.50.60">
    <property type="entry name" value="FAD/NAD(P)-binding domain"/>
    <property type="match status" value="2"/>
</dbReference>
<evidence type="ECO:0000256" key="3">
    <source>
        <dbReference type="ARBA" id="ARBA00022630"/>
    </source>
</evidence>
<dbReference type="EMBL" id="DOLB01000059">
    <property type="protein sequence ID" value="HBT48896.1"/>
    <property type="molecule type" value="Genomic_DNA"/>
</dbReference>
<comment type="cofactor">
    <cofactor evidence="1">
        <name>FAD</name>
        <dbReference type="ChEBI" id="CHEBI:57692"/>
    </cofactor>
</comment>
<evidence type="ECO:0000259" key="8">
    <source>
        <dbReference type="Pfam" id="PF07992"/>
    </source>
</evidence>
<dbReference type="PRINTS" id="PR00411">
    <property type="entry name" value="PNDRDTASEI"/>
</dbReference>
<organism evidence="9 10">
    <name type="scientific">Caldanaerobacter subterraneus</name>
    <dbReference type="NCBI Taxonomy" id="911092"/>
    <lineage>
        <taxon>Bacteria</taxon>
        <taxon>Bacillati</taxon>
        <taxon>Bacillota</taxon>
        <taxon>Clostridia</taxon>
        <taxon>Thermoanaerobacterales</taxon>
        <taxon>Thermoanaerobacteraceae</taxon>
        <taxon>Caldanaerobacter</taxon>
    </lineage>
</organism>
<accession>A0A117KW58</accession>
<evidence type="ECO:0000256" key="4">
    <source>
        <dbReference type="ARBA" id="ARBA00022827"/>
    </source>
</evidence>
<gene>
    <name evidence="9" type="ORF">DEA61_03395</name>
</gene>
<sequence length="451" mass="49241">MPKRYVIIGGDAAGMSAASQIRRMDKEGEILVFEKEGVISYAQCGLPYWVGGVVPEKKKLIARTAEEFLNRYNIDVKLYHEVVKIDPSKKEIKVFRREEKDEIAVPYDVLLIGTGSTAIVPPWDGRNLPGVFTLKTMGDAEKLLDWLSSHTPTKAVVIGGGYIGLETAEALHSKGFKVTVLDLAPQLIPTFDKEIAEIAQDALRRRGVEVYLNEEVVGLEGDEKGVRAVVTKNGKFEADLVIISIGVRPVSELAKEAGIELGPKNAILVNERLETSIPDIYAAGDCATHFNRIKNAPDYIPLGTTANKQGRIAGINMAGGDAKFAGVVGTAIVKVFDRTIARSGLGERDCETLGIPYQVVLIKARPVSHYYPWEDEILTIKLCYNKDNRKLLGGQIAGGLGGVDKRIDVLATALFHEMTIDELQALDLAYAPPYNSVWDPLQQASTVAQRG</sequence>
<proteinExistence type="inferred from homology"/>
<dbReference type="Pfam" id="PF02852">
    <property type="entry name" value="Pyr_redox_dim"/>
    <property type="match status" value="1"/>
</dbReference>
<reference evidence="9 10" key="1">
    <citation type="journal article" date="2018" name="Nat. Biotechnol.">
        <title>A standardized bacterial taxonomy based on genome phylogeny substantially revises the tree of life.</title>
        <authorList>
            <person name="Parks D.H."/>
            <person name="Chuvochina M."/>
            <person name="Waite D.W."/>
            <person name="Rinke C."/>
            <person name="Skarshewski A."/>
            <person name="Chaumeil P.A."/>
            <person name="Hugenholtz P."/>
        </authorList>
    </citation>
    <scope>NUCLEOTIDE SEQUENCE [LARGE SCALE GENOMIC DNA]</scope>
    <source>
        <strain evidence="9">UBA12544</strain>
    </source>
</reference>
<dbReference type="SUPFAM" id="SSF55424">
    <property type="entry name" value="FAD/NAD-linked reductases, dimerisation (C-terminal) domain"/>
    <property type="match status" value="1"/>
</dbReference>
<dbReference type="InterPro" id="IPR016156">
    <property type="entry name" value="FAD/NAD-linked_Rdtase_dimer_sf"/>
</dbReference>
<dbReference type="InterPro" id="IPR023753">
    <property type="entry name" value="FAD/NAD-binding_dom"/>
</dbReference>
<comment type="caution">
    <text evidence="9">The sequence shown here is derived from an EMBL/GenBank/DDBJ whole genome shotgun (WGS) entry which is preliminary data.</text>
</comment>
<feature type="domain" description="FAD/NAD(P)-binding" evidence="8">
    <location>
        <begin position="4"/>
        <end position="296"/>
    </location>
</feature>
<dbReference type="PRINTS" id="PR00368">
    <property type="entry name" value="FADPNR"/>
</dbReference>
<evidence type="ECO:0000313" key="9">
    <source>
        <dbReference type="EMBL" id="HBT48896.1"/>
    </source>
</evidence>
<evidence type="ECO:0000313" key="10">
    <source>
        <dbReference type="Proteomes" id="UP000264445"/>
    </source>
</evidence>
<dbReference type="PANTHER" id="PTHR43429:SF1">
    <property type="entry name" value="NAD(P)H SULFUR OXIDOREDUCTASE (COA-DEPENDENT)"/>
    <property type="match status" value="1"/>
</dbReference>
<dbReference type="AlphaFoldDB" id="A0A117KW58"/>
<dbReference type="InterPro" id="IPR050260">
    <property type="entry name" value="FAD-bd_OxRdtase"/>
</dbReference>